<protein>
    <submittedName>
        <fullName evidence="2">Uncharacterized protein</fullName>
    </submittedName>
</protein>
<dbReference type="EMBL" id="BGPR01003331">
    <property type="protein sequence ID" value="GBM86692.1"/>
    <property type="molecule type" value="Genomic_DNA"/>
</dbReference>
<keyword evidence="3" id="KW-1185">Reference proteome</keyword>
<dbReference type="AlphaFoldDB" id="A0A4Y2VCP6"/>
<reference evidence="2 3" key="1">
    <citation type="journal article" date="2019" name="Sci. Rep.">
        <title>Orb-weaving spider Araneus ventricosus genome elucidates the spidroin gene catalogue.</title>
        <authorList>
            <person name="Kono N."/>
            <person name="Nakamura H."/>
            <person name="Ohtoshi R."/>
            <person name="Moran D.A.P."/>
            <person name="Shinohara A."/>
            <person name="Yoshida Y."/>
            <person name="Fujiwara M."/>
            <person name="Mori M."/>
            <person name="Tomita M."/>
            <person name="Arakawa K."/>
        </authorList>
    </citation>
    <scope>NUCLEOTIDE SEQUENCE [LARGE SCALE GENOMIC DNA]</scope>
</reference>
<evidence type="ECO:0000313" key="2">
    <source>
        <dbReference type="EMBL" id="GBO21460.1"/>
    </source>
</evidence>
<dbReference type="Proteomes" id="UP000499080">
    <property type="component" value="Unassembled WGS sequence"/>
</dbReference>
<sequence>MFIVTTCRNTNNIPSIEELIRHFFQRVRCFSLDGCSYSRCQLVNHCYCPNARRKTMSKVVLNRRVEERRDTDKKSTSTFGTLSAFPLGEEFVLERSTKRNETFVGSIYVPFLHPQNAVEYPFSITTATGMSRV</sequence>
<organism evidence="2 3">
    <name type="scientific">Araneus ventricosus</name>
    <name type="common">Orbweaver spider</name>
    <name type="synonym">Epeira ventricosa</name>
    <dbReference type="NCBI Taxonomy" id="182803"/>
    <lineage>
        <taxon>Eukaryota</taxon>
        <taxon>Metazoa</taxon>
        <taxon>Ecdysozoa</taxon>
        <taxon>Arthropoda</taxon>
        <taxon>Chelicerata</taxon>
        <taxon>Arachnida</taxon>
        <taxon>Araneae</taxon>
        <taxon>Araneomorphae</taxon>
        <taxon>Entelegynae</taxon>
        <taxon>Araneoidea</taxon>
        <taxon>Araneidae</taxon>
        <taxon>Araneus</taxon>
    </lineage>
</organism>
<comment type="caution">
    <text evidence="2">The sequence shown here is derived from an EMBL/GenBank/DDBJ whole genome shotgun (WGS) entry which is preliminary data.</text>
</comment>
<evidence type="ECO:0000313" key="3">
    <source>
        <dbReference type="Proteomes" id="UP000499080"/>
    </source>
</evidence>
<evidence type="ECO:0000313" key="1">
    <source>
        <dbReference type="EMBL" id="GBM86692.1"/>
    </source>
</evidence>
<accession>A0A4Y2VCP6</accession>
<proteinExistence type="predicted"/>
<dbReference type="EMBL" id="BGPR01044651">
    <property type="protein sequence ID" value="GBO21460.1"/>
    <property type="molecule type" value="Genomic_DNA"/>
</dbReference>
<gene>
    <name evidence="1" type="ORF">AVEN_29837_1</name>
    <name evidence="2" type="ORF">AVEN_55035_1</name>
</gene>
<name>A0A4Y2VCP6_ARAVE</name>